<gene>
    <name evidence="2" type="ORF">A2W18_13540</name>
</gene>
<keyword evidence="1" id="KW-0812">Transmembrane</keyword>
<dbReference type="EMBL" id="MFSP01000117">
    <property type="protein sequence ID" value="OGI64869.1"/>
    <property type="molecule type" value="Genomic_DNA"/>
</dbReference>
<organism evidence="2 3">
    <name type="scientific">Candidatus Muproteobacteria bacterium RBG_16_60_9</name>
    <dbReference type="NCBI Taxonomy" id="1817755"/>
    <lineage>
        <taxon>Bacteria</taxon>
        <taxon>Pseudomonadati</taxon>
        <taxon>Pseudomonadota</taxon>
        <taxon>Candidatus Muproteobacteria</taxon>
    </lineage>
</organism>
<sequence length="232" mass="25283">MLRVVADVDTSVITSVEINRLVAARSAAWLGDAADRVRVNYGGEQEKNEESFRNLVVSFAFALIAIFFILAIQFNNLGYPLIVMLSIPFGIVGVVFTFYLHDLFWKPMPLSFMSTMGTVALSGVVVNSAIVLLSFIQEARKAGVEVHEAIIQAGRRRLRAVILTATTTVVGLLPTAYGWGGFDPVVAPMALALGWGLAFSTLITLFTIPAALAAAVDIRNASRRLLRLRTRR</sequence>
<evidence type="ECO:0000313" key="3">
    <source>
        <dbReference type="Proteomes" id="UP000179076"/>
    </source>
</evidence>
<feature type="transmembrane region" description="Helical" evidence="1">
    <location>
        <begin position="192"/>
        <end position="216"/>
    </location>
</feature>
<dbReference type="InterPro" id="IPR001036">
    <property type="entry name" value="Acrflvin-R"/>
</dbReference>
<dbReference type="SUPFAM" id="SSF82866">
    <property type="entry name" value="Multidrug efflux transporter AcrB transmembrane domain"/>
    <property type="match status" value="1"/>
</dbReference>
<feature type="transmembrane region" description="Helical" evidence="1">
    <location>
        <begin position="157"/>
        <end position="180"/>
    </location>
</feature>
<evidence type="ECO:0008006" key="4">
    <source>
        <dbReference type="Google" id="ProtNLM"/>
    </source>
</evidence>
<keyword evidence="1" id="KW-1133">Transmembrane helix</keyword>
<name>A0A1F6V5S2_9PROT</name>
<reference evidence="2 3" key="1">
    <citation type="journal article" date="2016" name="Nat. Commun.">
        <title>Thousands of microbial genomes shed light on interconnected biogeochemical processes in an aquifer system.</title>
        <authorList>
            <person name="Anantharaman K."/>
            <person name="Brown C.T."/>
            <person name="Hug L.A."/>
            <person name="Sharon I."/>
            <person name="Castelle C.J."/>
            <person name="Probst A.J."/>
            <person name="Thomas B.C."/>
            <person name="Singh A."/>
            <person name="Wilkins M.J."/>
            <person name="Karaoz U."/>
            <person name="Brodie E.L."/>
            <person name="Williams K.H."/>
            <person name="Hubbard S.S."/>
            <person name="Banfield J.F."/>
        </authorList>
    </citation>
    <scope>NUCLEOTIDE SEQUENCE [LARGE SCALE GENOMIC DNA]</scope>
</reference>
<feature type="transmembrane region" description="Helical" evidence="1">
    <location>
        <begin position="55"/>
        <end position="74"/>
    </location>
</feature>
<proteinExistence type="predicted"/>
<protein>
    <recommendedName>
        <fullName evidence="4">Acriflavin resistance protein</fullName>
    </recommendedName>
</protein>
<dbReference type="Gene3D" id="1.20.1640.10">
    <property type="entry name" value="Multidrug efflux transporter AcrB transmembrane domain"/>
    <property type="match status" value="1"/>
</dbReference>
<accession>A0A1F6V5S2</accession>
<feature type="transmembrane region" description="Helical" evidence="1">
    <location>
        <begin position="112"/>
        <end position="136"/>
    </location>
</feature>
<dbReference type="PANTHER" id="PTHR32063:SF33">
    <property type="entry name" value="RND SUPERFAMILY EFFLUX PUMP PERMEASE COMPONENT"/>
    <property type="match status" value="1"/>
</dbReference>
<dbReference type="PANTHER" id="PTHR32063">
    <property type="match status" value="1"/>
</dbReference>
<dbReference type="AlphaFoldDB" id="A0A1F6V5S2"/>
<evidence type="ECO:0000313" key="2">
    <source>
        <dbReference type="EMBL" id="OGI64869.1"/>
    </source>
</evidence>
<evidence type="ECO:0000256" key="1">
    <source>
        <dbReference type="SAM" id="Phobius"/>
    </source>
</evidence>
<dbReference type="Gene3D" id="3.30.70.1440">
    <property type="entry name" value="Multidrug efflux transporter AcrB pore domain"/>
    <property type="match status" value="1"/>
</dbReference>
<dbReference type="Proteomes" id="UP000179076">
    <property type="component" value="Unassembled WGS sequence"/>
</dbReference>
<feature type="transmembrane region" description="Helical" evidence="1">
    <location>
        <begin position="81"/>
        <end position="100"/>
    </location>
</feature>
<comment type="caution">
    <text evidence="2">The sequence shown here is derived from an EMBL/GenBank/DDBJ whole genome shotgun (WGS) entry which is preliminary data.</text>
</comment>
<keyword evidence="1" id="KW-0472">Membrane</keyword>
<dbReference type="GO" id="GO:0005886">
    <property type="term" value="C:plasma membrane"/>
    <property type="evidence" value="ECO:0007669"/>
    <property type="project" value="TreeGrafter"/>
</dbReference>
<dbReference type="GO" id="GO:0042910">
    <property type="term" value="F:xenobiotic transmembrane transporter activity"/>
    <property type="evidence" value="ECO:0007669"/>
    <property type="project" value="TreeGrafter"/>
</dbReference>
<dbReference type="Pfam" id="PF00873">
    <property type="entry name" value="ACR_tran"/>
    <property type="match status" value="1"/>
</dbReference>